<dbReference type="InParanoid" id="A0A165MLV4"/>
<sequence length="78" mass="8949">DPLALRGEELLWSGVPYPGDDPLSKYTGDPSEVANERFCLYRVSDSEYVIMDHARRYEDPLISDTMLLDSGFDIVSWY</sequence>
<organism evidence="1 2">
    <name type="scientific">Neolentinus lepideus HHB14362 ss-1</name>
    <dbReference type="NCBI Taxonomy" id="1314782"/>
    <lineage>
        <taxon>Eukaryota</taxon>
        <taxon>Fungi</taxon>
        <taxon>Dikarya</taxon>
        <taxon>Basidiomycota</taxon>
        <taxon>Agaricomycotina</taxon>
        <taxon>Agaricomycetes</taxon>
        <taxon>Gloeophyllales</taxon>
        <taxon>Gloeophyllaceae</taxon>
        <taxon>Neolentinus</taxon>
    </lineage>
</organism>
<reference evidence="1 2" key="1">
    <citation type="journal article" date="2016" name="Mol. Biol. Evol.">
        <title>Comparative Genomics of Early-Diverging Mushroom-Forming Fungi Provides Insights into the Origins of Lignocellulose Decay Capabilities.</title>
        <authorList>
            <person name="Nagy L.G."/>
            <person name="Riley R."/>
            <person name="Tritt A."/>
            <person name="Adam C."/>
            <person name="Daum C."/>
            <person name="Floudas D."/>
            <person name="Sun H."/>
            <person name="Yadav J.S."/>
            <person name="Pangilinan J."/>
            <person name="Larsson K.H."/>
            <person name="Matsuura K."/>
            <person name="Barry K."/>
            <person name="Labutti K."/>
            <person name="Kuo R."/>
            <person name="Ohm R.A."/>
            <person name="Bhattacharya S.S."/>
            <person name="Shirouzu T."/>
            <person name="Yoshinaga Y."/>
            <person name="Martin F.M."/>
            <person name="Grigoriev I.V."/>
            <person name="Hibbett D.S."/>
        </authorList>
    </citation>
    <scope>NUCLEOTIDE SEQUENCE [LARGE SCALE GENOMIC DNA]</scope>
    <source>
        <strain evidence="1 2">HHB14362 ss-1</strain>
    </source>
</reference>
<name>A0A165MLV4_9AGAM</name>
<dbReference type="EMBL" id="KV425677">
    <property type="protein sequence ID" value="KZT18504.1"/>
    <property type="molecule type" value="Genomic_DNA"/>
</dbReference>
<dbReference type="Proteomes" id="UP000076761">
    <property type="component" value="Unassembled WGS sequence"/>
</dbReference>
<dbReference type="AlphaFoldDB" id="A0A165MLV4"/>
<gene>
    <name evidence="1" type="ORF">NEOLEDRAFT_1047838</name>
</gene>
<feature type="non-terminal residue" evidence="1">
    <location>
        <position position="1"/>
    </location>
</feature>
<accession>A0A165MLV4</accession>
<protein>
    <submittedName>
        <fullName evidence="1">Uncharacterized protein</fullName>
    </submittedName>
</protein>
<proteinExistence type="predicted"/>
<evidence type="ECO:0000313" key="1">
    <source>
        <dbReference type="EMBL" id="KZT18504.1"/>
    </source>
</evidence>
<dbReference type="OrthoDB" id="2670023at2759"/>
<feature type="non-terminal residue" evidence="1">
    <location>
        <position position="78"/>
    </location>
</feature>
<evidence type="ECO:0000313" key="2">
    <source>
        <dbReference type="Proteomes" id="UP000076761"/>
    </source>
</evidence>
<keyword evidence="2" id="KW-1185">Reference proteome</keyword>